<keyword evidence="10" id="KW-1185">Reference proteome</keyword>
<dbReference type="Proteomes" id="UP000009336">
    <property type="component" value="Unassembled WGS sequence"/>
</dbReference>
<dbReference type="GO" id="GO:0005886">
    <property type="term" value="C:plasma membrane"/>
    <property type="evidence" value="ECO:0007669"/>
    <property type="project" value="UniProtKB-SubCell"/>
</dbReference>
<protein>
    <submittedName>
        <fullName evidence="9">Multidrug resistance protein</fullName>
    </submittedName>
</protein>
<feature type="transmembrane region" description="Helical" evidence="7">
    <location>
        <begin position="435"/>
        <end position="452"/>
    </location>
</feature>
<name>K8WLC1_9GAMM</name>
<evidence type="ECO:0000256" key="3">
    <source>
        <dbReference type="ARBA" id="ARBA00022692"/>
    </source>
</evidence>
<evidence type="ECO:0000256" key="4">
    <source>
        <dbReference type="ARBA" id="ARBA00022989"/>
    </source>
</evidence>
<reference evidence="9 10" key="1">
    <citation type="journal article" date="2012" name="BMC Genomics">
        <title>Comparative genomics of bacteria in the genus Providencia isolated from wild Drosophila melanogaster.</title>
        <authorList>
            <person name="Galac M.R."/>
            <person name="Lazzaro B.P."/>
        </authorList>
    </citation>
    <scope>NUCLEOTIDE SEQUENCE [LARGE SCALE GENOMIC DNA]</scope>
    <source>
        <strain evidence="9 10">DSM 19968</strain>
    </source>
</reference>
<evidence type="ECO:0000259" key="8">
    <source>
        <dbReference type="Pfam" id="PF13515"/>
    </source>
</evidence>
<dbReference type="PATRIC" id="fig|1141662.3.peg.2460"/>
<feature type="transmembrane region" description="Helical" evidence="7">
    <location>
        <begin position="381"/>
        <end position="403"/>
    </location>
</feature>
<evidence type="ECO:0000313" key="10">
    <source>
        <dbReference type="Proteomes" id="UP000009336"/>
    </source>
</evidence>
<evidence type="ECO:0000256" key="2">
    <source>
        <dbReference type="ARBA" id="ARBA00022475"/>
    </source>
</evidence>
<dbReference type="HOGENOM" id="CLU_023392_0_0_6"/>
<sequence length="622" mass="70053">MMTAKASLVIKQIQQDLLPFKFRMATTWRIALLCALMAGIAMLYEIPESAISCYLIIYLVKTNAVENILISVGVIILCSLAVFIVFVLFNLTIQNVVLRFFLMALFSGLFMYLSSASSLGDVGNLVALVIAFLMTLIDDVPLADVATRGLLYALLMAVSPMLLVIIFNYFFGISPKKLLMNKLSERLMTANQFFLGKKVSQLEISEVLSTQTECKRYLMMMKLLYLRGKQEILMLENMVDNSYEVLIMSLTLPEDTPTSVRLALSEKCKCVAEYFSSNDLKNIQTLVEHQPVKSGSNKFIDDFEQLLFKQKIIVPIKKKNPFFVDDAFTNPNHKYFAIKTTCAAILCYLFYDYFEWQGIHTAMITCYVVALTSVGETVHKLTLRIIGCLIGALIGIISLVYIIPNLSDIFQLMVLIFFCMLPAAWVAVGNDRISYAGVQVGLAFLLTVLQGFKPSFELDVASDRILGILLGNIVMYIIFTKVWPVSIMNTIYKQLKSILDNFADLKFSSNKTETEALDLVSSINEGITKSKDDINLLMFEKMNPVQQKELILSFKKIMNEMSSDSYQGYAQKFMPFPVAGGSFIDLNNLSENDFKQNILNTVLATLPAQEKELVIRKLISEK</sequence>
<dbReference type="eggNOG" id="COG1289">
    <property type="taxonomic scope" value="Bacteria"/>
</dbReference>
<feature type="transmembrane region" description="Helical" evidence="7">
    <location>
        <begin position="96"/>
        <end position="113"/>
    </location>
</feature>
<gene>
    <name evidence="9" type="ORF">OOA_12123</name>
</gene>
<evidence type="ECO:0000256" key="7">
    <source>
        <dbReference type="SAM" id="Phobius"/>
    </source>
</evidence>
<dbReference type="RefSeq" id="WP_008912421.1">
    <property type="nucleotide sequence ID" value="NZ_KB233223.1"/>
</dbReference>
<evidence type="ECO:0000313" key="9">
    <source>
        <dbReference type="EMBL" id="EKT60781.1"/>
    </source>
</evidence>
<organism evidence="9 10">
    <name type="scientific">Providencia burhodogranariea DSM 19968</name>
    <dbReference type="NCBI Taxonomy" id="1141662"/>
    <lineage>
        <taxon>Bacteria</taxon>
        <taxon>Pseudomonadati</taxon>
        <taxon>Pseudomonadota</taxon>
        <taxon>Gammaproteobacteria</taxon>
        <taxon>Enterobacterales</taxon>
        <taxon>Morganellaceae</taxon>
        <taxon>Providencia</taxon>
    </lineage>
</organism>
<feature type="transmembrane region" description="Helical" evidence="7">
    <location>
        <begin position="68"/>
        <end position="90"/>
    </location>
</feature>
<proteinExistence type="inferred from homology"/>
<keyword evidence="5 7" id="KW-0472">Membrane</keyword>
<keyword evidence="4 7" id="KW-1133">Transmembrane helix</keyword>
<comment type="similarity">
    <text evidence="6">Belongs to the YccS/YhfK family.</text>
</comment>
<dbReference type="OrthoDB" id="105720at2"/>
<evidence type="ECO:0000256" key="1">
    <source>
        <dbReference type="ARBA" id="ARBA00004651"/>
    </source>
</evidence>
<keyword evidence="3 7" id="KW-0812">Transmembrane</keyword>
<feature type="transmembrane region" description="Helical" evidence="7">
    <location>
        <begin position="464"/>
        <end position="483"/>
    </location>
</feature>
<evidence type="ECO:0000256" key="6">
    <source>
        <dbReference type="ARBA" id="ARBA00043993"/>
    </source>
</evidence>
<accession>K8WLC1</accession>
<dbReference type="PANTHER" id="PTHR30509:SF9">
    <property type="entry name" value="MULTIDRUG RESISTANCE PROTEIN MDTO"/>
    <property type="match status" value="1"/>
</dbReference>
<dbReference type="EMBL" id="AKKL01000032">
    <property type="protein sequence ID" value="EKT60781.1"/>
    <property type="molecule type" value="Genomic_DNA"/>
</dbReference>
<comment type="subcellular location">
    <subcellularLocation>
        <location evidence="1">Cell membrane</location>
        <topology evidence="1">Multi-pass membrane protein</topology>
    </subcellularLocation>
</comment>
<dbReference type="STRING" id="1141662.OOA_12123"/>
<feature type="transmembrane region" description="Helical" evidence="7">
    <location>
        <begin position="357"/>
        <end position="374"/>
    </location>
</feature>
<feature type="transmembrane region" description="Helical" evidence="7">
    <location>
        <begin position="125"/>
        <end position="143"/>
    </location>
</feature>
<dbReference type="InterPro" id="IPR049453">
    <property type="entry name" value="Memb_transporter_dom"/>
</dbReference>
<feature type="transmembrane region" description="Helical" evidence="7">
    <location>
        <begin position="409"/>
        <end position="428"/>
    </location>
</feature>
<feature type="domain" description="Integral membrane bound transporter" evidence="8">
    <location>
        <begin position="346"/>
        <end position="475"/>
    </location>
</feature>
<keyword evidence="2" id="KW-1003">Cell membrane</keyword>
<feature type="transmembrane region" description="Helical" evidence="7">
    <location>
        <begin position="149"/>
        <end position="171"/>
    </location>
</feature>
<evidence type="ECO:0000256" key="5">
    <source>
        <dbReference type="ARBA" id="ARBA00023136"/>
    </source>
</evidence>
<dbReference type="PANTHER" id="PTHR30509">
    <property type="entry name" value="P-HYDROXYBENZOIC ACID EFFLUX PUMP SUBUNIT-RELATED"/>
    <property type="match status" value="1"/>
</dbReference>
<comment type="caution">
    <text evidence="9">The sequence shown here is derived from an EMBL/GenBank/DDBJ whole genome shotgun (WGS) entry which is preliminary data.</text>
</comment>
<feature type="transmembrane region" description="Helical" evidence="7">
    <location>
        <begin position="28"/>
        <end position="47"/>
    </location>
</feature>
<dbReference type="Pfam" id="PF13515">
    <property type="entry name" value="FUSC_2"/>
    <property type="match status" value="1"/>
</dbReference>
<dbReference type="AlphaFoldDB" id="K8WLC1"/>